<feature type="domain" description="Nudix hydrolase" evidence="1">
    <location>
        <begin position="16"/>
        <end position="154"/>
    </location>
</feature>
<proteinExistence type="predicted"/>
<dbReference type="Pfam" id="PF00293">
    <property type="entry name" value="NUDIX"/>
    <property type="match status" value="1"/>
</dbReference>
<dbReference type="InterPro" id="IPR015797">
    <property type="entry name" value="NUDIX_hydrolase-like_dom_sf"/>
</dbReference>
<dbReference type="GO" id="GO:0016787">
    <property type="term" value="F:hydrolase activity"/>
    <property type="evidence" value="ECO:0007669"/>
    <property type="project" value="UniProtKB-KW"/>
</dbReference>
<dbReference type="Gene3D" id="3.90.79.10">
    <property type="entry name" value="Nucleoside Triphosphate Pyrophosphohydrolase"/>
    <property type="match status" value="1"/>
</dbReference>
<accession>A0A6S6S5A5</accession>
<organism evidence="2">
    <name type="scientific">uncultured Sulfurovum sp</name>
    <dbReference type="NCBI Taxonomy" id="269237"/>
    <lineage>
        <taxon>Bacteria</taxon>
        <taxon>Pseudomonadati</taxon>
        <taxon>Campylobacterota</taxon>
        <taxon>Epsilonproteobacteria</taxon>
        <taxon>Campylobacterales</taxon>
        <taxon>Sulfurovaceae</taxon>
        <taxon>Sulfurovum</taxon>
        <taxon>environmental samples</taxon>
    </lineage>
</organism>
<evidence type="ECO:0000313" key="2">
    <source>
        <dbReference type="EMBL" id="CAA6799484.1"/>
    </source>
</evidence>
<dbReference type="AlphaFoldDB" id="A0A6S6S5A5"/>
<keyword evidence="2" id="KW-0378">Hydrolase</keyword>
<evidence type="ECO:0000259" key="1">
    <source>
        <dbReference type="PROSITE" id="PS51462"/>
    </source>
</evidence>
<gene>
    <name evidence="2" type="ORF">HELGO_WM11647</name>
</gene>
<dbReference type="InterPro" id="IPR000086">
    <property type="entry name" value="NUDIX_hydrolase_dom"/>
</dbReference>
<sequence>MLKKICSKFCKKPRQARNDIVIVLPYDEKTKKILLIKEYRKQYNKEIWKFVSGGMDKPHLTPLQTAQEELAEEIKREAKEWSLFHQFDKLFSSVNIYYYVAKNPNLMENPIPNPDEDDIIVDEKWVNLDELWQMIDDKELIWKESVLVAINFLRAKENR</sequence>
<reference evidence="2" key="1">
    <citation type="submission" date="2020-01" db="EMBL/GenBank/DDBJ databases">
        <authorList>
            <person name="Meier V. D."/>
            <person name="Meier V D."/>
        </authorList>
    </citation>
    <scope>NUCLEOTIDE SEQUENCE</scope>
    <source>
        <strain evidence="2">HLG_WM_MAG_06</strain>
    </source>
</reference>
<name>A0A6S6S5A5_9BACT</name>
<dbReference type="CDD" id="cd03424">
    <property type="entry name" value="NUDIX_ADPRase_Nudt5_UGPPase_Nudt14"/>
    <property type="match status" value="1"/>
</dbReference>
<dbReference type="SUPFAM" id="SSF55811">
    <property type="entry name" value="Nudix"/>
    <property type="match status" value="1"/>
</dbReference>
<dbReference type="EMBL" id="CACVAP010000020">
    <property type="protein sequence ID" value="CAA6799484.1"/>
    <property type="molecule type" value="Genomic_DNA"/>
</dbReference>
<dbReference type="PROSITE" id="PS51462">
    <property type="entry name" value="NUDIX"/>
    <property type="match status" value="1"/>
</dbReference>
<protein>
    <submittedName>
        <fullName evidence="2">NTP pyrophosphohydrolase</fullName>
    </submittedName>
</protein>